<sequence length="165" mass="18269">MSDVSGVFVSLTTGSGRYEGTDDHVYLGVCGTVGGREFALDVADFDDWEEGSVVTYSFGQYADFYGGKEPATAAEQLDRMTVCMPNVTHVYLRKQGDRTSRGDDFWELSSCRVHLHTRSSTRIFESTGSARLGNEYGHKVWLAESGDEYVDMRMVDEGDTDCDPA</sequence>
<comment type="caution">
    <text evidence="1">The sequence shown here is derived from an EMBL/GenBank/DDBJ whole genome shotgun (WGS) entry which is preliminary data.</text>
</comment>
<organism evidence="1 2">
    <name type="scientific">Haloarcula salina</name>
    <dbReference type="NCBI Taxonomy" id="1429914"/>
    <lineage>
        <taxon>Archaea</taxon>
        <taxon>Methanobacteriati</taxon>
        <taxon>Methanobacteriota</taxon>
        <taxon>Stenosarchaea group</taxon>
        <taxon>Halobacteria</taxon>
        <taxon>Halobacteriales</taxon>
        <taxon>Haloarculaceae</taxon>
        <taxon>Haloarcula</taxon>
    </lineage>
</organism>
<protein>
    <submittedName>
        <fullName evidence="1">Uncharacterized protein</fullName>
    </submittedName>
</protein>
<dbReference type="Proteomes" id="UP001166304">
    <property type="component" value="Unassembled WGS sequence"/>
</dbReference>
<accession>A0AA41KGC3</accession>
<dbReference type="RefSeq" id="WP_162412173.1">
    <property type="nucleotide sequence ID" value="NZ_JAHQXE010000001.1"/>
</dbReference>
<evidence type="ECO:0000313" key="1">
    <source>
        <dbReference type="EMBL" id="MBV0900536.1"/>
    </source>
</evidence>
<keyword evidence="2" id="KW-1185">Reference proteome</keyword>
<proteinExistence type="predicted"/>
<dbReference type="Gene3D" id="2.60.60.20">
    <property type="entry name" value="PLAT/LH2 domain"/>
    <property type="match status" value="1"/>
</dbReference>
<dbReference type="SUPFAM" id="SSF49723">
    <property type="entry name" value="Lipase/lipooxygenase domain (PLAT/LH2 domain)"/>
    <property type="match status" value="1"/>
</dbReference>
<dbReference type="InterPro" id="IPR036392">
    <property type="entry name" value="PLAT/LH2_dom_sf"/>
</dbReference>
<dbReference type="AlphaFoldDB" id="A0AA41KGC3"/>
<dbReference type="EMBL" id="JAHQXE010000001">
    <property type="protein sequence ID" value="MBV0900536.1"/>
    <property type="molecule type" value="Genomic_DNA"/>
</dbReference>
<reference evidence="1" key="1">
    <citation type="submission" date="2021-06" db="EMBL/GenBank/DDBJ databases">
        <title>New haloarchaea isolates fom saline soil.</title>
        <authorList>
            <person name="Duran-Viseras A."/>
            <person name="Sanchez-Porro C.S."/>
            <person name="Ventosa A."/>
        </authorList>
    </citation>
    <scope>NUCLEOTIDE SEQUENCE</scope>
    <source>
        <strain evidence="1">JCM 18369</strain>
    </source>
</reference>
<gene>
    <name evidence="1" type="ORF">KTS37_01935</name>
</gene>
<evidence type="ECO:0000313" key="2">
    <source>
        <dbReference type="Proteomes" id="UP001166304"/>
    </source>
</evidence>
<name>A0AA41KGC3_9EURY</name>